<dbReference type="EMBL" id="CM042881">
    <property type="protein sequence ID" value="KAI4387045.1"/>
    <property type="molecule type" value="Genomic_DNA"/>
</dbReference>
<evidence type="ECO:0000313" key="1">
    <source>
        <dbReference type="EMBL" id="KAI4387045.1"/>
    </source>
</evidence>
<accession>A0ACB9S6P5</accession>
<evidence type="ECO:0000313" key="2">
    <source>
        <dbReference type="Proteomes" id="UP001057402"/>
    </source>
</evidence>
<sequence length="666" mass="74002">MVEKCECPCEPIYEEIAAPKFVDFFAPEHCDPDGDRYWFCSRVGCDQKHEEEIDSETIWKNFVLKVMAARSPNVRLRKALSRKPLSVTAKCPQSAPAKPLRLPTSRLALLSSTVSHKIAFEEEEVESTHQTPKTPLNKKNRTAMSSRALTTPRNRAQVSNECLLKSVGSSKAKTNLAKSNKVAVKYLAFPSPRKTKRMAATPELKSSVRSICEGMKNLKLGTPRKNILGYEKTSSPSAGSSKRPAGRLVKSRVYDSCRQRKAKGNSNAECSGGLKRKMIITNEMNDRSVSGESSDMEVDRISSHGSIEASHGTNADKKDDANPETTILTKTEHVSSELCQCPLKASCIITTKLELEVNRNDESTHDEAAPCKVQRGQSDENEVFDSDDKENSVAPNRNREQKDENNSNSIKKHPQHQKTHNLKAIDVLNIRLRTLKENNAAAEKEKAQAMKQTKPKPTNPKPFRLRTDERGILKEAKLHTAPKETEGVSSNSCVNLHKSRVIAFKVFAQGNNNEKRSVRTPDDHAMVKDGTSSGIKGKKQHSKTEKPCYGDGPAPKIQRKPVFVLQLHLSKDNNRRNKSVAMKQLKKPRRAFKSKPEPTIGRPAADIGKKEPENSSNEGGCASSATKADKLGSCGPRSRRTPTIPKEPHFHEIHVPKSCTRKVNFD</sequence>
<dbReference type="Proteomes" id="UP001057402">
    <property type="component" value="Chromosome 2"/>
</dbReference>
<gene>
    <name evidence="1" type="ORF">MLD38_004909</name>
</gene>
<organism evidence="1 2">
    <name type="scientific">Melastoma candidum</name>
    <dbReference type="NCBI Taxonomy" id="119954"/>
    <lineage>
        <taxon>Eukaryota</taxon>
        <taxon>Viridiplantae</taxon>
        <taxon>Streptophyta</taxon>
        <taxon>Embryophyta</taxon>
        <taxon>Tracheophyta</taxon>
        <taxon>Spermatophyta</taxon>
        <taxon>Magnoliopsida</taxon>
        <taxon>eudicotyledons</taxon>
        <taxon>Gunneridae</taxon>
        <taxon>Pentapetalae</taxon>
        <taxon>rosids</taxon>
        <taxon>malvids</taxon>
        <taxon>Myrtales</taxon>
        <taxon>Melastomataceae</taxon>
        <taxon>Melastomatoideae</taxon>
        <taxon>Melastomateae</taxon>
        <taxon>Melastoma</taxon>
    </lineage>
</organism>
<name>A0ACB9S6P5_9MYRT</name>
<reference evidence="2" key="1">
    <citation type="journal article" date="2023" name="Front. Plant Sci.">
        <title>Chromosomal-level genome assembly of Melastoma candidum provides insights into trichome evolution.</title>
        <authorList>
            <person name="Zhong Y."/>
            <person name="Wu W."/>
            <person name="Sun C."/>
            <person name="Zou P."/>
            <person name="Liu Y."/>
            <person name="Dai S."/>
            <person name="Zhou R."/>
        </authorList>
    </citation>
    <scope>NUCLEOTIDE SEQUENCE [LARGE SCALE GENOMIC DNA]</scope>
</reference>
<keyword evidence="2" id="KW-1185">Reference proteome</keyword>
<protein>
    <submittedName>
        <fullName evidence="1">Uncharacterized protein</fullName>
    </submittedName>
</protein>
<comment type="caution">
    <text evidence="1">The sequence shown here is derived from an EMBL/GenBank/DDBJ whole genome shotgun (WGS) entry which is preliminary data.</text>
</comment>
<proteinExistence type="predicted"/>